<dbReference type="EMBL" id="JAYMYQ010000001">
    <property type="protein sequence ID" value="KAK7360651.1"/>
    <property type="molecule type" value="Genomic_DNA"/>
</dbReference>
<evidence type="ECO:0000313" key="2">
    <source>
        <dbReference type="Proteomes" id="UP001367508"/>
    </source>
</evidence>
<reference evidence="1 2" key="1">
    <citation type="submission" date="2024-01" db="EMBL/GenBank/DDBJ databases">
        <title>The genomes of 5 underutilized Papilionoideae crops provide insights into root nodulation and disease resistanc.</title>
        <authorList>
            <person name="Jiang F."/>
        </authorList>
    </citation>
    <scope>NUCLEOTIDE SEQUENCE [LARGE SCALE GENOMIC DNA]</scope>
    <source>
        <strain evidence="1">LVBAO_FW01</strain>
        <tissue evidence="1">Leaves</tissue>
    </source>
</reference>
<dbReference type="AlphaFoldDB" id="A0AAN9R6A8"/>
<organism evidence="1 2">
    <name type="scientific">Canavalia gladiata</name>
    <name type="common">Sword bean</name>
    <name type="synonym">Dolichos gladiatus</name>
    <dbReference type="NCBI Taxonomy" id="3824"/>
    <lineage>
        <taxon>Eukaryota</taxon>
        <taxon>Viridiplantae</taxon>
        <taxon>Streptophyta</taxon>
        <taxon>Embryophyta</taxon>
        <taxon>Tracheophyta</taxon>
        <taxon>Spermatophyta</taxon>
        <taxon>Magnoliopsida</taxon>
        <taxon>eudicotyledons</taxon>
        <taxon>Gunneridae</taxon>
        <taxon>Pentapetalae</taxon>
        <taxon>rosids</taxon>
        <taxon>fabids</taxon>
        <taxon>Fabales</taxon>
        <taxon>Fabaceae</taxon>
        <taxon>Papilionoideae</taxon>
        <taxon>50 kb inversion clade</taxon>
        <taxon>NPAAA clade</taxon>
        <taxon>indigoferoid/millettioid clade</taxon>
        <taxon>Phaseoleae</taxon>
        <taxon>Canavalia</taxon>
    </lineage>
</organism>
<sequence length="121" mass="13712">MQQRHSPINQWAVQALGVGLEVKAVELRAKPLSQSQKEMTETRDGYPMSQGRRFSMALIWLQFILSLVFLRSFPCDPDAAVLSRYGAPDDLDLGDCSFLAYATHSEFFKRWEGLVLTRSVS</sequence>
<protein>
    <submittedName>
        <fullName evidence="1">Uncharacterized protein</fullName>
    </submittedName>
</protein>
<keyword evidence="2" id="KW-1185">Reference proteome</keyword>
<evidence type="ECO:0000313" key="1">
    <source>
        <dbReference type="EMBL" id="KAK7360651.1"/>
    </source>
</evidence>
<gene>
    <name evidence="1" type="ORF">VNO77_02659</name>
</gene>
<comment type="caution">
    <text evidence="1">The sequence shown here is derived from an EMBL/GenBank/DDBJ whole genome shotgun (WGS) entry which is preliminary data.</text>
</comment>
<name>A0AAN9R6A8_CANGL</name>
<proteinExistence type="predicted"/>
<accession>A0AAN9R6A8</accession>
<dbReference type="Proteomes" id="UP001367508">
    <property type="component" value="Unassembled WGS sequence"/>
</dbReference>